<reference evidence="4" key="2">
    <citation type="submission" date="2013-12" db="EMBL/GenBank/DDBJ databases">
        <authorList>
            <person name="Yu Y."/>
            <person name="Lee S."/>
            <person name="de Baynast K."/>
            <person name="Wissotski M."/>
            <person name="Liu L."/>
            <person name="Talag J."/>
            <person name="Goicoechea J."/>
            <person name="Angelova A."/>
            <person name="Jetty R."/>
            <person name="Kudrna D."/>
            <person name="Golser W."/>
            <person name="Rivera L."/>
            <person name="Zhang J."/>
            <person name="Wing R."/>
        </authorList>
    </citation>
    <scope>NUCLEOTIDE SEQUENCE</scope>
</reference>
<accession>A0A0D9XKE6</accession>
<dbReference type="PANTHER" id="PTHR33271">
    <property type="entry name" value="OS04G0445200 PROTEIN"/>
    <property type="match status" value="1"/>
</dbReference>
<evidence type="ECO:0000313" key="3">
    <source>
        <dbReference type="EnsemblPlants" id="LPERR10G09200.1"/>
    </source>
</evidence>
<dbReference type="HOGENOM" id="CLU_135880_2_0_1"/>
<reference evidence="3 4" key="1">
    <citation type="submission" date="2012-08" db="EMBL/GenBank/DDBJ databases">
        <title>Oryza genome evolution.</title>
        <authorList>
            <person name="Wing R.A."/>
        </authorList>
    </citation>
    <scope>NUCLEOTIDE SEQUENCE</scope>
</reference>
<dbReference type="PANTHER" id="PTHR33271:SF17">
    <property type="entry name" value="OS10G0465950 PROTEIN"/>
    <property type="match status" value="1"/>
</dbReference>
<organism evidence="3 4">
    <name type="scientific">Leersia perrieri</name>
    <dbReference type="NCBI Taxonomy" id="77586"/>
    <lineage>
        <taxon>Eukaryota</taxon>
        <taxon>Viridiplantae</taxon>
        <taxon>Streptophyta</taxon>
        <taxon>Embryophyta</taxon>
        <taxon>Tracheophyta</taxon>
        <taxon>Spermatophyta</taxon>
        <taxon>Magnoliopsida</taxon>
        <taxon>Liliopsida</taxon>
        <taxon>Poales</taxon>
        <taxon>Poaceae</taxon>
        <taxon>BOP clade</taxon>
        <taxon>Oryzoideae</taxon>
        <taxon>Oryzeae</taxon>
        <taxon>Oryzinae</taxon>
        <taxon>Leersia</taxon>
    </lineage>
</organism>
<evidence type="ECO:0000256" key="1">
    <source>
        <dbReference type="SAM" id="MobiDB-lite"/>
    </source>
</evidence>
<feature type="domain" description="(S)-ureidoglycine aminohydrolase cupin" evidence="2">
    <location>
        <begin position="24"/>
        <end position="97"/>
    </location>
</feature>
<dbReference type="Proteomes" id="UP000032180">
    <property type="component" value="Chromosome 10"/>
</dbReference>
<dbReference type="InterPro" id="IPR008579">
    <property type="entry name" value="UGlyAH_Cupin_dom"/>
</dbReference>
<dbReference type="Pfam" id="PF05899">
    <property type="entry name" value="Cupin_3"/>
    <property type="match status" value="1"/>
</dbReference>
<reference evidence="3" key="3">
    <citation type="submission" date="2015-04" db="UniProtKB">
        <authorList>
            <consortium name="EnsemblPlants"/>
        </authorList>
    </citation>
    <scope>IDENTIFICATION</scope>
</reference>
<dbReference type="Gene3D" id="2.60.120.10">
    <property type="entry name" value="Jelly Rolls"/>
    <property type="match status" value="1"/>
</dbReference>
<proteinExistence type="predicted"/>
<dbReference type="CDD" id="cd02227">
    <property type="entry name" value="cupin_TM1112-like"/>
    <property type="match status" value="1"/>
</dbReference>
<protein>
    <recommendedName>
        <fullName evidence="2">(S)-ureidoglycine aminohydrolase cupin domain-containing protein</fullName>
    </recommendedName>
</protein>
<dbReference type="Gramene" id="LPERR10G09200.1">
    <property type="protein sequence ID" value="LPERR10G09200.1"/>
    <property type="gene ID" value="LPERR10G09200"/>
</dbReference>
<feature type="region of interest" description="Disordered" evidence="1">
    <location>
        <begin position="1"/>
        <end position="20"/>
    </location>
</feature>
<dbReference type="InterPro" id="IPR014710">
    <property type="entry name" value="RmlC-like_jellyroll"/>
</dbReference>
<evidence type="ECO:0000259" key="2">
    <source>
        <dbReference type="Pfam" id="PF05899"/>
    </source>
</evidence>
<dbReference type="InterPro" id="IPR011051">
    <property type="entry name" value="RmlC_Cupin_sf"/>
</dbReference>
<evidence type="ECO:0000313" key="4">
    <source>
        <dbReference type="Proteomes" id="UP000032180"/>
    </source>
</evidence>
<name>A0A0D9XKE6_9ORYZ</name>
<dbReference type="SUPFAM" id="SSF51182">
    <property type="entry name" value="RmlC-like cupins"/>
    <property type="match status" value="1"/>
</dbReference>
<dbReference type="AlphaFoldDB" id="A0A0D9XKE6"/>
<sequence>MASSSSSGAGGAIAVERRPPESRLSELRVRSWPKWAGGTGRMPVKYDSRQTCYIVKGRAAVGSPELGVIELVPGDLVVFPKGTRCTWDISVHIDMYYAFDPST</sequence>
<dbReference type="EnsemblPlants" id="LPERR10G09200.1">
    <property type="protein sequence ID" value="LPERR10G09200.1"/>
    <property type="gene ID" value="LPERR10G09200"/>
</dbReference>
<keyword evidence="4" id="KW-1185">Reference proteome</keyword>